<evidence type="ECO:0000256" key="2">
    <source>
        <dbReference type="SAM" id="SignalP"/>
    </source>
</evidence>
<protein>
    <submittedName>
        <fullName evidence="3">Uncharacterized protein</fullName>
    </submittedName>
</protein>
<feature type="compositionally biased region" description="Polar residues" evidence="1">
    <location>
        <begin position="482"/>
        <end position="499"/>
    </location>
</feature>
<proteinExistence type="predicted"/>
<keyword evidence="2" id="KW-0732">Signal</keyword>
<feature type="region of interest" description="Disordered" evidence="1">
    <location>
        <begin position="598"/>
        <end position="620"/>
    </location>
</feature>
<dbReference type="Proteomes" id="UP001642540">
    <property type="component" value="Unassembled WGS sequence"/>
</dbReference>
<feature type="compositionally biased region" description="Polar residues" evidence="1">
    <location>
        <begin position="33"/>
        <end position="46"/>
    </location>
</feature>
<accession>A0ABP1QTM4</accession>
<keyword evidence="4" id="KW-1185">Reference proteome</keyword>
<feature type="region of interest" description="Disordered" evidence="1">
    <location>
        <begin position="376"/>
        <end position="463"/>
    </location>
</feature>
<comment type="caution">
    <text evidence="3">The sequence shown here is derived from an EMBL/GenBank/DDBJ whole genome shotgun (WGS) entry which is preliminary data.</text>
</comment>
<feature type="region of interest" description="Disordered" evidence="1">
    <location>
        <begin position="238"/>
        <end position="308"/>
    </location>
</feature>
<feature type="compositionally biased region" description="Polar residues" evidence="1">
    <location>
        <begin position="439"/>
        <end position="463"/>
    </location>
</feature>
<feature type="compositionally biased region" description="Polar residues" evidence="1">
    <location>
        <begin position="297"/>
        <end position="306"/>
    </location>
</feature>
<feature type="compositionally biased region" description="Basic and acidic residues" evidence="1">
    <location>
        <begin position="611"/>
        <end position="620"/>
    </location>
</feature>
<sequence>MISTELATRILLTVFIVGAYSINYCRASDDSSVKSNQNIGNDEQTVSSVESSLSSRSFKSANEAENNADTRLMPDSAEAGILLPPEDDLPHQGGSGARRLSDGYFSNKNEDPKQHPSSVSFSAKPVPLRVSNSKALNWDSGKLSGEDEKPTYYIRNNCFGPRCSKNNNNHPPAEDWKTVYYNNKESKAKKYDDNMLMGPARRLEDNVMESMSSNFHSQLAIPFVVVDDSINSLRRPQTFSRRSGLDGLTRMTSTTNSPGWIKLKPISPDAYDPFHYSKNTSRNSEKRQNTFSKRDSSNANSNTVSFSKRVGVELNPESFADRWGWSGDGNDNNNNRGGSRLPAWLEEQLKYGTRNSDNKNWVKLDPIPVAGVSISKWVPKGTPSQDLPTTNWQTNRDRPNGGSPWWDRIDQNRILSGNGNGNNGNRHAFLRPGAEDSYNPPQSNNMGWGQSNSNKGSSLTSLDRYPTNSWNDVIYPEGPVSATVSWQQTKGTDNRQNYPSSFPSGGGGGSSGWSSGTETRKPIVATGSWSAPQNNRIPSYLNRFSDHRPSSYPTKQINEDDPRWVLISNTRRVAVPNDRERTKVLSYLNRLHPDLDRSSDFPFYEPSSTAHRHEVQVDRQ</sequence>
<dbReference type="EMBL" id="CAXLJM020000046">
    <property type="protein sequence ID" value="CAL8111376.1"/>
    <property type="molecule type" value="Genomic_DNA"/>
</dbReference>
<organism evidence="3 4">
    <name type="scientific">Orchesella dallaii</name>
    <dbReference type="NCBI Taxonomy" id="48710"/>
    <lineage>
        <taxon>Eukaryota</taxon>
        <taxon>Metazoa</taxon>
        <taxon>Ecdysozoa</taxon>
        <taxon>Arthropoda</taxon>
        <taxon>Hexapoda</taxon>
        <taxon>Collembola</taxon>
        <taxon>Entomobryomorpha</taxon>
        <taxon>Entomobryoidea</taxon>
        <taxon>Orchesellidae</taxon>
        <taxon>Orchesellinae</taxon>
        <taxon>Orchesella</taxon>
    </lineage>
</organism>
<gene>
    <name evidence="3" type="ORF">ODALV1_LOCUS14980</name>
</gene>
<evidence type="ECO:0000256" key="1">
    <source>
        <dbReference type="SAM" id="MobiDB-lite"/>
    </source>
</evidence>
<name>A0ABP1QTM4_9HEXA</name>
<feature type="compositionally biased region" description="Basic and acidic residues" evidence="1">
    <location>
        <begin position="283"/>
        <end position="296"/>
    </location>
</feature>
<feature type="compositionally biased region" description="Polar residues" evidence="1">
    <location>
        <begin position="382"/>
        <end position="394"/>
    </location>
</feature>
<feature type="signal peptide" evidence="2">
    <location>
        <begin position="1"/>
        <end position="27"/>
    </location>
</feature>
<feature type="chain" id="PRO_5046374882" evidence="2">
    <location>
        <begin position="28"/>
        <end position="620"/>
    </location>
</feature>
<feature type="region of interest" description="Disordered" evidence="1">
    <location>
        <begin position="482"/>
        <end position="532"/>
    </location>
</feature>
<feature type="region of interest" description="Disordered" evidence="1">
    <location>
        <begin position="30"/>
        <end position="125"/>
    </location>
</feature>
<feature type="compositionally biased region" description="Low complexity" evidence="1">
    <location>
        <begin position="47"/>
        <end position="60"/>
    </location>
</feature>
<reference evidence="3 4" key="1">
    <citation type="submission" date="2024-08" db="EMBL/GenBank/DDBJ databases">
        <authorList>
            <person name="Cucini C."/>
            <person name="Frati F."/>
        </authorList>
    </citation>
    <scope>NUCLEOTIDE SEQUENCE [LARGE SCALE GENOMIC DNA]</scope>
</reference>
<evidence type="ECO:0000313" key="4">
    <source>
        <dbReference type="Proteomes" id="UP001642540"/>
    </source>
</evidence>
<evidence type="ECO:0000313" key="3">
    <source>
        <dbReference type="EMBL" id="CAL8111376.1"/>
    </source>
</evidence>